<keyword evidence="1" id="KW-0175">Coiled coil</keyword>
<reference evidence="2 3" key="1">
    <citation type="submission" date="2016-12" db="EMBL/GenBank/DDBJ databases">
        <title>Complete genome sequence of Clostridium kluyveri JZZ isolated from the pit mud of a Chinese flavor liquor-making factory.</title>
        <authorList>
            <person name="Wang Y."/>
        </authorList>
    </citation>
    <scope>NUCLEOTIDE SEQUENCE [LARGE SCALE GENOMIC DNA]</scope>
    <source>
        <strain evidence="2 3">JZZ</strain>
    </source>
</reference>
<evidence type="ECO:0000256" key="1">
    <source>
        <dbReference type="SAM" id="Coils"/>
    </source>
</evidence>
<proteinExistence type="predicted"/>
<organism evidence="2 3">
    <name type="scientific">Clostridium kluyveri</name>
    <dbReference type="NCBI Taxonomy" id="1534"/>
    <lineage>
        <taxon>Bacteria</taxon>
        <taxon>Bacillati</taxon>
        <taxon>Bacillota</taxon>
        <taxon>Clostridia</taxon>
        <taxon>Eubacteriales</taxon>
        <taxon>Clostridiaceae</taxon>
        <taxon>Clostridium</taxon>
    </lineage>
</organism>
<dbReference type="AlphaFoldDB" id="A0A1L5F2Q4"/>
<sequence length="156" mass="18452">MVIYWKDKERKDKPALEINGIENKLIVLKKLLKDSKIVGIRRAINDVINQYKNAIIEFTSMYNTLDEQMQHLRRENMKLQVENENLKKELNKGDIHKRQGEKFDSKLLAQKNNILYWKILGISNNEIARRLKKEEYGKINIGEGGIRHFLKTFSQP</sequence>
<dbReference type="Proteomes" id="UP000184604">
    <property type="component" value="Chromosome"/>
</dbReference>
<feature type="coiled-coil region" evidence="1">
    <location>
        <begin position="62"/>
        <end position="92"/>
    </location>
</feature>
<dbReference type="EMBL" id="CP018335">
    <property type="protein sequence ID" value="APM37286.1"/>
    <property type="molecule type" value="Genomic_DNA"/>
</dbReference>
<protein>
    <submittedName>
        <fullName evidence="2">Uncharacterized protein</fullName>
    </submittedName>
</protein>
<name>A0A1L5F2Q4_CLOKL</name>
<evidence type="ECO:0000313" key="2">
    <source>
        <dbReference type="EMBL" id="APM37286.1"/>
    </source>
</evidence>
<evidence type="ECO:0000313" key="3">
    <source>
        <dbReference type="Proteomes" id="UP000184604"/>
    </source>
</evidence>
<accession>A0A1L5F2Q4</accession>
<gene>
    <name evidence="2" type="ORF">BS101_00155</name>
</gene>
<dbReference type="RefSeq" id="WP_073537006.1">
    <property type="nucleotide sequence ID" value="NZ_CP018335.1"/>
</dbReference>